<dbReference type="InterPro" id="IPR028098">
    <property type="entry name" value="Glyco_trans_4-like_N"/>
</dbReference>
<dbReference type="PANTHER" id="PTHR45947">
    <property type="entry name" value="SULFOQUINOVOSYL TRANSFERASE SQD2"/>
    <property type="match status" value="1"/>
</dbReference>
<dbReference type="OrthoDB" id="9801573at2"/>
<name>A0A1I4ENX9_9HYPH</name>
<organism evidence="4 5">
    <name type="scientific">Neomesorhizobium albiziae</name>
    <dbReference type="NCBI Taxonomy" id="335020"/>
    <lineage>
        <taxon>Bacteria</taxon>
        <taxon>Pseudomonadati</taxon>
        <taxon>Pseudomonadota</taxon>
        <taxon>Alphaproteobacteria</taxon>
        <taxon>Hyphomicrobiales</taxon>
        <taxon>Phyllobacteriaceae</taxon>
        <taxon>Neomesorhizobium</taxon>
    </lineage>
</organism>
<evidence type="ECO:0000256" key="1">
    <source>
        <dbReference type="SAM" id="MobiDB-lite"/>
    </source>
</evidence>
<keyword evidence="5" id="KW-1185">Reference proteome</keyword>
<dbReference type="EMBL" id="FOSL01000028">
    <property type="protein sequence ID" value="SFL06790.1"/>
    <property type="molecule type" value="Genomic_DNA"/>
</dbReference>
<dbReference type="RefSeq" id="WP_149763382.1">
    <property type="nucleotide sequence ID" value="NZ_BSPE01000024.1"/>
</dbReference>
<evidence type="ECO:0000313" key="4">
    <source>
        <dbReference type="EMBL" id="SFL06790.1"/>
    </source>
</evidence>
<accession>A0A1I4ENX9</accession>
<reference evidence="4 5" key="1">
    <citation type="submission" date="2016-10" db="EMBL/GenBank/DDBJ databases">
        <authorList>
            <person name="Varghese N."/>
            <person name="Submissions S."/>
        </authorList>
    </citation>
    <scope>NUCLEOTIDE SEQUENCE [LARGE SCALE GENOMIC DNA]</scope>
    <source>
        <strain evidence="4 5">DSM 21822</strain>
    </source>
</reference>
<evidence type="ECO:0000313" key="5">
    <source>
        <dbReference type="Proteomes" id="UP000323300"/>
    </source>
</evidence>
<evidence type="ECO:0000259" key="2">
    <source>
        <dbReference type="Pfam" id="PF00534"/>
    </source>
</evidence>
<gene>
    <name evidence="4" type="ORF">SAMN04488498_12820</name>
</gene>
<dbReference type="GO" id="GO:0016757">
    <property type="term" value="F:glycosyltransferase activity"/>
    <property type="evidence" value="ECO:0007669"/>
    <property type="project" value="InterPro"/>
</dbReference>
<dbReference type="PANTHER" id="PTHR45947:SF3">
    <property type="entry name" value="SULFOQUINOVOSYL TRANSFERASE SQD2"/>
    <property type="match status" value="1"/>
</dbReference>
<dbReference type="InterPro" id="IPR050194">
    <property type="entry name" value="Glycosyltransferase_grp1"/>
</dbReference>
<evidence type="ECO:0000259" key="3">
    <source>
        <dbReference type="Pfam" id="PF13439"/>
    </source>
</evidence>
<dbReference type="Gene3D" id="3.40.50.2000">
    <property type="entry name" value="Glycogen Phosphorylase B"/>
    <property type="match status" value="2"/>
</dbReference>
<keyword evidence="4" id="KW-0808">Transferase</keyword>
<protein>
    <submittedName>
        <fullName evidence="4">Glycosyltransferase involved in cell wall bisynthesis</fullName>
    </submittedName>
</protein>
<dbReference type="Pfam" id="PF00534">
    <property type="entry name" value="Glycos_transf_1"/>
    <property type="match status" value="1"/>
</dbReference>
<sequence>MKVAIVHYWLVGMRGGERVLEALCDLYPDAHVYTHVYLPEAVSRSISSHMVTTTFIGHMPFAATMYKKYLPLMPMALEQLDLSGYDLVISSESGPAKGVIAHPDAVHLCYCHSPMRYIWNLYHQYRSDAGMTTRFMMPAFAHYLRSWDQLSADRVDAFVANSHNVARRIWRYYGRRAAVVYPPVDIDSFRANSGTPRGDFYLLVGELVAYKRADLAVRAFNHLRKRLVVIGGGEMLASCRQLAGPTVEILGTQPIDVLRSSYAQAKALVFPGEEDFGIVPVEAMAAGCPVIAFRKGGACETVLEGKTGVFFEEQTVESLVSAVRNFETVRFDPEFIANHAATFGTARFKREMCEVIDAVMEAKGQRPTPVAPYRAENSTRIPSTHPVDLSSITHGSQAAHAEYDRSLQS</sequence>
<dbReference type="AlphaFoldDB" id="A0A1I4ENX9"/>
<feature type="region of interest" description="Disordered" evidence="1">
    <location>
        <begin position="366"/>
        <end position="409"/>
    </location>
</feature>
<dbReference type="InterPro" id="IPR001296">
    <property type="entry name" value="Glyco_trans_1"/>
</dbReference>
<proteinExistence type="predicted"/>
<dbReference type="Pfam" id="PF13439">
    <property type="entry name" value="Glyco_transf_4"/>
    <property type="match status" value="1"/>
</dbReference>
<dbReference type="Proteomes" id="UP000323300">
    <property type="component" value="Unassembled WGS sequence"/>
</dbReference>
<feature type="domain" description="Glycosyltransferase subfamily 4-like N-terminal" evidence="3">
    <location>
        <begin position="14"/>
        <end position="187"/>
    </location>
</feature>
<dbReference type="SUPFAM" id="SSF53756">
    <property type="entry name" value="UDP-Glycosyltransferase/glycogen phosphorylase"/>
    <property type="match status" value="1"/>
</dbReference>
<feature type="domain" description="Glycosyl transferase family 1" evidence="2">
    <location>
        <begin position="191"/>
        <end position="327"/>
    </location>
</feature>